<name>A0A5C5XLW9_9PLAN</name>
<keyword evidence="13" id="KW-1185">Reference proteome</keyword>
<evidence type="ECO:0000256" key="8">
    <source>
        <dbReference type="ARBA" id="ARBA00023049"/>
    </source>
</evidence>
<keyword evidence="4" id="KW-0479">Metal-binding</keyword>
<keyword evidence="6" id="KW-0378">Hydrolase</keyword>
<keyword evidence="7" id="KW-0862">Zinc</keyword>
<evidence type="ECO:0000256" key="2">
    <source>
        <dbReference type="ARBA" id="ARBA00016512"/>
    </source>
</evidence>
<evidence type="ECO:0000256" key="7">
    <source>
        <dbReference type="ARBA" id="ARBA00022833"/>
    </source>
</evidence>
<dbReference type="SUPFAM" id="SSF51126">
    <property type="entry name" value="Pectin lyase-like"/>
    <property type="match status" value="1"/>
</dbReference>
<dbReference type="Gene3D" id="2.160.20.10">
    <property type="entry name" value="Single-stranded right-handed beta-helix, Pectin lyase-like"/>
    <property type="match status" value="1"/>
</dbReference>
<dbReference type="EMBL" id="SJPG01000001">
    <property type="protein sequence ID" value="TWT64196.1"/>
    <property type="molecule type" value="Genomic_DNA"/>
</dbReference>
<evidence type="ECO:0000313" key="13">
    <source>
        <dbReference type="Proteomes" id="UP000316095"/>
    </source>
</evidence>
<evidence type="ECO:0000256" key="1">
    <source>
        <dbReference type="ARBA" id="ARBA00001947"/>
    </source>
</evidence>
<dbReference type="InterPro" id="IPR011050">
    <property type="entry name" value="Pectin_lyase_fold/virulence"/>
</dbReference>
<evidence type="ECO:0000256" key="4">
    <source>
        <dbReference type="ARBA" id="ARBA00022723"/>
    </source>
</evidence>
<dbReference type="PANTHER" id="PTHR22990:SF15">
    <property type="entry name" value="F-BOX ONLY PROTEIN 10"/>
    <property type="match status" value="1"/>
</dbReference>
<dbReference type="InterPro" id="IPR051550">
    <property type="entry name" value="SCF-Subunits/Alg-Epimerases"/>
</dbReference>
<protein>
    <recommendedName>
        <fullName evidence="2">Probable pectate lyase C</fullName>
    </recommendedName>
</protein>
<dbReference type="InterPro" id="IPR012334">
    <property type="entry name" value="Pectin_lyas_fold"/>
</dbReference>
<dbReference type="SMART" id="SM00710">
    <property type="entry name" value="PbH1"/>
    <property type="match status" value="20"/>
</dbReference>
<dbReference type="PROSITE" id="PS00018">
    <property type="entry name" value="EF_HAND_1"/>
    <property type="match status" value="1"/>
</dbReference>
<evidence type="ECO:0000259" key="11">
    <source>
        <dbReference type="Pfam" id="PF13229"/>
    </source>
</evidence>
<keyword evidence="3" id="KW-0645">Protease</keyword>
<dbReference type="GO" id="GO:0007155">
    <property type="term" value="P:cell adhesion"/>
    <property type="evidence" value="ECO:0007669"/>
    <property type="project" value="InterPro"/>
</dbReference>
<evidence type="ECO:0000256" key="9">
    <source>
        <dbReference type="SAM" id="MobiDB-lite"/>
    </source>
</evidence>
<dbReference type="GO" id="GO:0046872">
    <property type="term" value="F:metal ion binding"/>
    <property type="evidence" value="ECO:0007669"/>
    <property type="project" value="UniProtKB-KW"/>
</dbReference>
<organism evidence="12 13">
    <name type="scientific">Rubinisphaera italica</name>
    <dbReference type="NCBI Taxonomy" id="2527969"/>
    <lineage>
        <taxon>Bacteria</taxon>
        <taxon>Pseudomonadati</taxon>
        <taxon>Planctomycetota</taxon>
        <taxon>Planctomycetia</taxon>
        <taxon>Planctomycetales</taxon>
        <taxon>Planctomycetaceae</taxon>
        <taxon>Rubinisphaera</taxon>
    </lineage>
</organism>
<keyword evidence="10" id="KW-0732">Signal</keyword>
<proteinExistence type="predicted"/>
<dbReference type="Proteomes" id="UP000316095">
    <property type="component" value="Unassembled WGS sequence"/>
</dbReference>
<comment type="caution">
    <text evidence="12">The sequence shown here is derived from an EMBL/GenBank/DDBJ whole genome shotgun (WGS) entry which is preliminary data.</text>
</comment>
<keyword evidence="5" id="KW-0677">Repeat</keyword>
<dbReference type="Gene3D" id="3.90.132.10">
    <property type="entry name" value="Leishmanolysin , domain 2"/>
    <property type="match status" value="1"/>
</dbReference>
<feature type="compositionally biased region" description="Polar residues" evidence="9">
    <location>
        <begin position="2288"/>
        <end position="2298"/>
    </location>
</feature>
<sequence length="2386" mass="252166" precursor="true">MTLEPSMKRLLACITTACMLCVPVISSWADEVDSSGRVRLSDDNSTPPPIPHVIGSDDGTGRAVLNGMGEGLPQSSPVYQEMYNAPNLGYRMSGDVFTTQFRLDQRNGGLYGYDDGYVNVGAFIPKALDENSLMFFDIRGLFTNNSDGGFNLGLGRRNYDAYGDRVYSQSIWLDYDGGHVNQYLQGGVSWAMTSRYWRTRVNVNRILSDKDDFIGESIDTVNPFFAGNQINLNRDRYREVAYNHADASIGGPIPLLGQFGMNWDFGLYYESSYRGQDGVGFMAHVDANLTEDLTMDVRYTNDDIFGTSSQLSFVYNFPDGRASRVMRQPRVHDYMLRPEERNYRVSTKQYTVSDSIPLLNSFDNSPITVAHIDPFEVDNVLAAGDGSSENPFNSTEAWNNLTGAEKAEFDIVLVQPGVVPDGSFFTNNLNSGITIVENQRLLASTGRLVRTLGASGNELLTYAPHMVQANAGALGTGTYAIPGATADDTALFGTIFDPVTDPRPILTNDTPPITNPLLHYSVVTIDNSFSVACESDTEVSGFQISGANPNMPTMLNSGIVTANLLDPSINLHAGAGGNNGTGVTDFDINSNSIIDTVHGVNITHVGTGQGIVELNRIEGDGFNSNSGITINQNTATTGNLNLRVNDNLVFNVFGEDINNNGVLDAFLTGTEDLNGNGKLDIGEDLNGNGIIDVSEDNDKDGVLGADDLGIGISIVADGAGNSINSNFTEDTNGNGVLDVGEDANGNGRFDYGAISRNVTHLDEMQYFRQQGLDANGNVVNTFTAKDINGDIQLIPPTTVLSVSDTDDNVGNKNGMNLFADNGATVEANVISNDTSFNNPYQAGLLPTVKNPYVQTAPMALGNEYGFRAAADNGGTITLASPNAHLSNSNFGHGAIFEADNGSTFDMLTPMSGTFEVDSITGAIVNVVPSEFNDNGLNGLFINGDNSSSLTVQVGPSNSAFDFTLSNPADQTTRTYTILNQFLRNGQDGLDTTDGNGVHIRLDNGAVLTSVNEDANGNGILDLTEDTNGNGILDLGEDRDNDGILDLTEDLDGDGVLDRTGIFHAAITDNTNHGLLIDIQDTGSLGTTFNDFTLQESILSGNIQDGIYVSAEDTPFSGLRVANNQITNNGVNGINFQLLNSTMTDPFIEGNLINGNGNLQTFNPISQFNIDVVFQGGLSASQQVIFQSAANRWAEIIVGDVPDVGAIDDIQISAEAVAIDGVNGILGQAGPTGLRMGSNIPFQGIMQFDTADLAALEASGQLEDVILHEMGHVLGIGTIWQTQGLLLNPSNGDGVTDTRFTGALATAQYNTIFGTADTGVPVENSGGPGTADGHWRESILDNELMTGFLNSPGPNPLSRITAGSLQDLGYVVNLNASDAYSDPTPLNGTTTNPLNGTFNQNVGPFHYAAATPTPVNLVQIDPGAMGNGINISVLNSNLDNVIIENNLINGNTGDGVRLIDPQFATNNEGDNQIHYRLNQINNNIGYGLNTSLNLNNHLDAIICVNDISGNGLGGINVELSNNAIYHNGLIPPNTLLTPDPTDEESWFFGNTVNNNNGIGYHITAEDNSQFTLVGSTPEASTINGNQDAGLGIEMSENTVGDLRLDNVTINGNQDADAGGVNDNLNFNGEGIGIVLNDNAMLDNMRIGDPIVVNPANPGTIRPTTISGNLNNGISIVASGSTSLQTPLIANSTISNNGTNGTGDGINVVRNQSAIVGDDANVIPPLLTIPGGTGGASVPSPIAPLGLSTLVPPFPFSTNTVPAPPAEAFVIRDSVINGNGGDGIDLTANLANNNDEYLIQQNDISGNGANGVRLFAQGDAEMLVDIRYSTINDNGANGIFLVTNQNDFTDEVSITGTWVGLQIDNNTGDGINLSGVFGDLNNTLRPLQIGSNFTEDLNNNGFLDPGEDLDGDGRLDSDAVMITNNGGNGINIPGVGFYTVSNAFIDGNGGSGLNVTSPSSGYVDRSVISNNTLHGINLSSTGFFEDINLVMTNSLIQDNLRDGIQMTVNPGGNTRTNSTGAGNPEIEVVFDTNVVRDNGGRGIDTTVQGDGAASVDINNIIVSGNGEQGIYNLITASTTQSNEVSADVDLAQDGSIFANAFLDFSISADPGFNGTGQNQIVNNALGDSYNGGGLVFRVGTTGADSNTPNNRPFEDPNTVNPAALGGLRASIDDTNMMGNNGVDFWMHTFTSTVNPATTGGAWTDQNTNPRNGANDVYTPSGYQQDPLARIQIDSLSNLTGQSADVFGASRTGGTTDNQNFAFYNNNEPIFKSRTQNQDNGTDGGADDNGPFNSGTRSRNATRLPARTTFVTMTPLPPDLTIIDPPLNSDNFLFPGVGESTMQINSLIPAFDAALGGFAAVNSDFTNQIFLNNNGGISGFDTSYYFEPY</sequence>
<dbReference type="Pfam" id="PF13229">
    <property type="entry name" value="Beta_helix"/>
    <property type="match status" value="1"/>
</dbReference>
<dbReference type="Pfam" id="PF01457">
    <property type="entry name" value="Peptidase_M8"/>
    <property type="match status" value="1"/>
</dbReference>
<evidence type="ECO:0000256" key="3">
    <source>
        <dbReference type="ARBA" id="ARBA00022670"/>
    </source>
</evidence>
<dbReference type="GO" id="GO:0004222">
    <property type="term" value="F:metalloendopeptidase activity"/>
    <property type="evidence" value="ECO:0007669"/>
    <property type="project" value="InterPro"/>
</dbReference>
<evidence type="ECO:0000313" key="12">
    <source>
        <dbReference type="EMBL" id="TWT64196.1"/>
    </source>
</evidence>
<evidence type="ECO:0000256" key="6">
    <source>
        <dbReference type="ARBA" id="ARBA00022801"/>
    </source>
</evidence>
<feature type="chain" id="PRO_5022721706" description="Probable pectate lyase C" evidence="10">
    <location>
        <begin position="30"/>
        <end position="2386"/>
    </location>
</feature>
<dbReference type="InterPro" id="IPR006626">
    <property type="entry name" value="PbH1"/>
</dbReference>
<dbReference type="GO" id="GO:0016020">
    <property type="term" value="C:membrane"/>
    <property type="evidence" value="ECO:0007669"/>
    <property type="project" value="InterPro"/>
</dbReference>
<reference evidence="12 13" key="1">
    <citation type="submission" date="2019-02" db="EMBL/GenBank/DDBJ databases">
        <title>Deep-cultivation of Planctomycetes and their phenomic and genomic characterization uncovers novel biology.</title>
        <authorList>
            <person name="Wiegand S."/>
            <person name="Jogler M."/>
            <person name="Boedeker C."/>
            <person name="Pinto D."/>
            <person name="Vollmers J."/>
            <person name="Rivas-Marin E."/>
            <person name="Kohn T."/>
            <person name="Peeters S.H."/>
            <person name="Heuer A."/>
            <person name="Rast P."/>
            <person name="Oberbeckmann S."/>
            <person name="Bunk B."/>
            <person name="Jeske O."/>
            <person name="Meyerdierks A."/>
            <person name="Storesund J.E."/>
            <person name="Kallscheuer N."/>
            <person name="Luecker S."/>
            <person name="Lage O.M."/>
            <person name="Pohl T."/>
            <person name="Merkel B.J."/>
            <person name="Hornburger P."/>
            <person name="Mueller R.-W."/>
            <person name="Bruemmer F."/>
            <person name="Labrenz M."/>
            <person name="Spormann A.M."/>
            <person name="Op Den Camp H."/>
            <person name="Overmann J."/>
            <person name="Amann R."/>
            <person name="Jetten M.S.M."/>
            <person name="Mascher T."/>
            <person name="Medema M.H."/>
            <person name="Devos D.P."/>
            <person name="Kaster A.-K."/>
            <person name="Ovreas L."/>
            <person name="Rohde M."/>
            <person name="Galperin M.Y."/>
            <person name="Jogler C."/>
        </authorList>
    </citation>
    <scope>NUCLEOTIDE SEQUENCE [LARGE SCALE GENOMIC DNA]</scope>
    <source>
        <strain evidence="12 13">Pan54</strain>
    </source>
</reference>
<feature type="region of interest" description="Disordered" evidence="9">
    <location>
        <begin position="2268"/>
        <end position="2300"/>
    </location>
</feature>
<keyword evidence="8" id="KW-0482">Metalloprotease</keyword>
<dbReference type="InterPro" id="IPR024079">
    <property type="entry name" value="MetalloPept_cat_dom_sf"/>
</dbReference>
<evidence type="ECO:0000256" key="10">
    <source>
        <dbReference type="SAM" id="SignalP"/>
    </source>
</evidence>
<feature type="signal peptide" evidence="10">
    <location>
        <begin position="1"/>
        <end position="29"/>
    </location>
</feature>
<comment type="cofactor">
    <cofactor evidence="1">
        <name>Zn(2+)</name>
        <dbReference type="ChEBI" id="CHEBI:29105"/>
    </cofactor>
</comment>
<feature type="domain" description="Right handed beta helix" evidence="11">
    <location>
        <begin position="1918"/>
        <end position="2075"/>
    </location>
</feature>
<dbReference type="InterPro" id="IPR039448">
    <property type="entry name" value="Beta_helix"/>
</dbReference>
<evidence type="ECO:0000256" key="5">
    <source>
        <dbReference type="ARBA" id="ARBA00022737"/>
    </source>
</evidence>
<dbReference type="InterPro" id="IPR018247">
    <property type="entry name" value="EF_Hand_1_Ca_BS"/>
</dbReference>
<dbReference type="SUPFAM" id="SSF55486">
    <property type="entry name" value="Metalloproteases ('zincins'), catalytic domain"/>
    <property type="match status" value="1"/>
</dbReference>
<dbReference type="PANTHER" id="PTHR22990">
    <property type="entry name" value="F-BOX ONLY PROTEIN"/>
    <property type="match status" value="1"/>
</dbReference>
<accession>A0A5C5XLW9</accession>
<dbReference type="InterPro" id="IPR001577">
    <property type="entry name" value="Peptidase_M8"/>
</dbReference>
<dbReference type="Gene3D" id="3.40.390.10">
    <property type="entry name" value="Collagenase (Catalytic Domain)"/>
    <property type="match status" value="1"/>
</dbReference>
<dbReference type="GO" id="GO:0006508">
    <property type="term" value="P:proteolysis"/>
    <property type="evidence" value="ECO:0007669"/>
    <property type="project" value="UniProtKB-KW"/>
</dbReference>
<dbReference type="OrthoDB" id="264225at2"/>
<gene>
    <name evidence="12" type="ORF">Pan54_49570</name>
</gene>